<evidence type="ECO:0000256" key="4">
    <source>
        <dbReference type="ARBA" id="ARBA00022692"/>
    </source>
</evidence>
<keyword evidence="3" id="KW-0249">Electron transport</keyword>
<sequence>MFIIFFTMMIILNGFFFFPLLFFFFLFMYYDKNIFFFDFFLLDFLSLGMLFMLTLIGMVIFKYNKMYFPHEISKKKFNVFLLLFILVMFMFTISINFILMYVFWELVGVMSFILINWWKERKKSLAASFSTILYNRCGDFFFFIVMGMLSGSGFFFYFEDGFFFGIIMISIMTKSALFFFHPWLPLAMEGPTPVSSLLHSSTMVVAGVFMYLRLTNMMDLFFNNLICIISSMTFLWGGFSSFNQKDMKKIIAYSTMSQMGFIVMTCSMVSIKISFFILICHGFFKSMLFMCSGVFIHSSLNIQSKKFTHMSKLSNPMTHYIYLFSVLSLMGLPFFTGFIYKHIVLDNLLSSVMNSVCLVSFYMGSMFTVTYSSSLLDGGIFNTLKINFITQTEKMNSFFFYIFFLFLFGFFGGFFFFFLEKMLLSGTMGGNSFFFNFFFMNYATKKSFFYMKYIFFFENFFLENIFF</sequence>
<dbReference type="EMBL" id="KJ596323">
    <property type="protein sequence ID" value="AHZ94367.1"/>
    <property type="molecule type" value="Genomic_DNA"/>
</dbReference>
<comment type="catalytic activity">
    <reaction evidence="8">
        <text>a ubiquinone + NADH + 5 H(+)(in) = a ubiquinol + NAD(+) + 4 H(+)(out)</text>
        <dbReference type="Rhea" id="RHEA:29091"/>
        <dbReference type="Rhea" id="RHEA-COMP:9565"/>
        <dbReference type="Rhea" id="RHEA-COMP:9566"/>
        <dbReference type="ChEBI" id="CHEBI:15378"/>
        <dbReference type="ChEBI" id="CHEBI:16389"/>
        <dbReference type="ChEBI" id="CHEBI:17976"/>
        <dbReference type="ChEBI" id="CHEBI:57540"/>
        <dbReference type="ChEBI" id="CHEBI:57945"/>
        <dbReference type="EC" id="7.1.1.2"/>
    </reaction>
</comment>
<feature type="transmembrane region" description="Helical" evidence="9">
    <location>
        <begin position="164"/>
        <end position="184"/>
    </location>
</feature>
<feature type="transmembrane region" description="Helical" evidence="9">
    <location>
        <begin position="352"/>
        <end position="376"/>
    </location>
</feature>
<evidence type="ECO:0000256" key="6">
    <source>
        <dbReference type="ARBA" id="ARBA00023136"/>
    </source>
</evidence>
<dbReference type="InterPro" id="IPR003945">
    <property type="entry name" value="NU5C-like"/>
</dbReference>
<protein>
    <recommendedName>
        <fullName evidence="2">NADH:ubiquinone reductase (H(+)-translocating)</fullName>
        <ecNumber evidence="2">7.1.1.2</ecNumber>
    </recommendedName>
    <alternativeName>
        <fullName evidence="7">NADH dehydrogenase subunit 5</fullName>
    </alternativeName>
</protein>
<evidence type="ECO:0000313" key="11">
    <source>
        <dbReference type="EMBL" id="AHZ94367.1"/>
    </source>
</evidence>
<keyword evidence="6 9" id="KW-0472">Membrane</keyword>
<feature type="transmembrane region" description="Helical" evidence="9">
    <location>
        <begin position="140"/>
        <end position="158"/>
    </location>
</feature>
<organism evidence="11">
    <name type="scientific">Lissoclinum patella</name>
    <dbReference type="NCBI Taxonomy" id="13110"/>
    <lineage>
        <taxon>Eukaryota</taxon>
        <taxon>Metazoa</taxon>
        <taxon>Chordata</taxon>
        <taxon>Tunicata</taxon>
        <taxon>Ascidiacea</taxon>
        <taxon>Aplousobranchia</taxon>
        <taxon>Didemnidae</taxon>
        <taxon>Lissoclinum</taxon>
    </lineage>
</organism>
<accession>A0A059VIH8</accession>
<feature type="domain" description="NADH:quinone oxidoreductase/Mrp antiporter transmembrane" evidence="10">
    <location>
        <begin position="95"/>
        <end position="367"/>
    </location>
</feature>
<comment type="subcellular location">
    <subcellularLocation>
        <location evidence="1">Membrane</location>
        <topology evidence="1">Multi-pass membrane protein</topology>
    </subcellularLocation>
</comment>
<keyword evidence="4 9" id="KW-0812">Transmembrane</keyword>
<evidence type="ECO:0000256" key="7">
    <source>
        <dbReference type="ARBA" id="ARBA00031027"/>
    </source>
</evidence>
<dbReference type="GO" id="GO:0042773">
    <property type="term" value="P:ATP synthesis coupled electron transport"/>
    <property type="evidence" value="ECO:0007669"/>
    <property type="project" value="InterPro"/>
</dbReference>
<keyword evidence="3" id="KW-0679">Respiratory chain</keyword>
<dbReference type="GO" id="GO:0003954">
    <property type="term" value="F:NADH dehydrogenase activity"/>
    <property type="evidence" value="ECO:0007669"/>
    <property type="project" value="TreeGrafter"/>
</dbReference>
<dbReference type="PANTHER" id="PTHR42829:SF2">
    <property type="entry name" value="NADH-UBIQUINONE OXIDOREDUCTASE CHAIN 5"/>
    <property type="match status" value="1"/>
</dbReference>
<keyword evidence="11" id="KW-0496">Mitochondrion</keyword>
<evidence type="ECO:0000256" key="9">
    <source>
        <dbReference type="SAM" id="Phobius"/>
    </source>
</evidence>
<feature type="transmembrane region" description="Helical" evidence="9">
    <location>
        <begin position="220"/>
        <end position="239"/>
    </location>
</feature>
<evidence type="ECO:0000259" key="10">
    <source>
        <dbReference type="Pfam" id="PF00361"/>
    </source>
</evidence>
<proteinExistence type="predicted"/>
<feature type="transmembrane region" description="Helical" evidence="9">
    <location>
        <begin position="397"/>
        <end position="417"/>
    </location>
</feature>
<feature type="transmembrane region" description="Helical" evidence="9">
    <location>
        <begin position="320"/>
        <end position="340"/>
    </location>
</feature>
<feature type="transmembrane region" description="Helical" evidence="9">
    <location>
        <begin position="5"/>
        <end position="28"/>
    </location>
</feature>
<feature type="transmembrane region" description="Helical" evidence="9">
    <location>
        <begin position="251"/>
        <end position="270"/>
    </location>
</feature>
<dbReference type="GO" id="GO:0015990">
    <property type="term" value="P:electron transport coupled proton transport"/>
    <property type="evidence" value="ECO:0007669"/>
    <property type="project" value="TreeGrafter"/>
</dbReference>
<dbReference type="PANTHER" id="PTHR42829">
    <property type="entry name" value="NADH-UBIQUINONE OXIDOREDUCTASE CHAIN 5"/>
    <property type="match status" value="1"/>
</dbReference>
<keyword evidence="5 9" id="KW-1133">Transmembrane helix</keyword>
<dbReference type="AlphaFoldDB" id="A0A059VIH8"/>
<dbReference type="GO" id="GO:0008137">
    <property type="term" value="F:NADH dehydrogenase (ubiquinone) activity"/>
    <property type="evidence" value="ECO:0007669"/>
    <property type="project" value="UniProtKB-EC"/>
</dbReference>
<dbReference type="PRINTS" id="PR01434">
    <property type="entry name" value="NADHDHGNASE5"/>
</dbReference>
<name>A0A059VIH8_9ASCI</name>
<feature type="transmembrane region" description="Helical" evidence="9">
    <location>
        <begin position="34"/>
        <end position="56"/>
    </location>
</feature>
<evidence type="ECO:0000256" key="1">
    <source>
        <dbReference type="ARBA" id="ARBA00004141"/>
    </source>
</evidence>
<gene>
    <name evidence="11" type="primary">ND5</name>
</gene>
<feature type="transmembrane region" description="Helical" evidence="9">
    <location>
        <begin position="77"/>
        <end position="95"/>
    </location>
</feature>
<evidence type="ECO:0000256" key="8">
    <source>
        <dbReference type="ARBA" id="ARBA00049551"/>
    </source>
</evidence>
<dbReference type="InterPro" id="IPR001750">
    <property type="entry name" value="ND/Mrp_TM"/>
</dbReference>
<evidence type="ECO:0000256" key="3">
    <source>
        <dbReference type="ARBA" id="ARBA00022660"/>
    </source>
</evidence>
<dbReference type="Pfam" id="PF00361">
    <property type="entry name" value="Proton_antipo_M"/>
    <property type="match status" value="1"/>
</dbReference>
<reference evidence="11" key="1">
    <citation type="journal article" date="2014" name="PLoS ONE">
        <title>Host Control of Symbiont Natural Product Chemistry in Cryptic Populations of the Tunicate Lissoclinum patella.</title>
        <authorList>
            <person name="Kwan J.C."/>
            <person name="Tianero M.D."/>
            <person name="Donia M.S."/>
            <person name="Wyche T.P."/>
            <person name="Bugni T.S."/>
            <person name="Schmidt E.W."/>
        </authorList>
    </citation>
    <scope>NUCLEOTIDE SEQUENCE</scope>
    <source>
        <strain evidence="11">L6</strain>
    </source>
</reference>
<keyword evidence="3" id="KW-0813">Transport</keyword>
<evidence type="ECO:0000256" key="2">
    <source>
        <dbReference type="ARBA" id="ARBA00012944"/>
    </source>
</evidence>
<feature type="transmembrane region" description="Helical" evidence="9">
    <location>
        <begin position="196"/>
        <end position="214"/>
    </location>
</feature>
<feature type="transmembrane region" description="Helical" evidence="9">
    <location>
        <begin position="423"/>
        <end position="443"/>
    </location>
</feature>
<dbReference type="GO" id="GO:0016020">
    <property type="term" value="C:membrane"/>
    <property type="evidence" value="ECO:0007669"/>
    <property type="project" value="UniProtKB-SubCell"/>
</dbReference>
<dbReference type="EC" id="7.1.1.2" evidence="2"/>
<evidence type="ECO:0000256" key="5">
    <source>
        <dbReference type="ARBA" id="ARBA00022989"/>
    </source>
</evidence>
<geneLocation type="mitochondrion" evidence="11"/>